<evidence type="ECO:0000256" key="1">
    <source>
        <dbReference type="ARBA" id="ARBA00023015"/>
    </source>
</evidence>
<evidence type="ECO:0000256" key="3">
    <source>
        <dbReference type="ARBA" id="ARBA00023163"/>
    </source>
</evidence>
<gene>
    <name evidence="5" type="primary">rhaS_41</name>
    <name evidence="5" type="ORF">PAECIP111891_06910</name>
</gene>
<keyword evidence="1" id="KW-0805">Transcription regulation</keyword>
<dbReference type="SUPFAM" id="SSF51215">
    <property type="entry name" value="Regulatory protein AraC"/>
    <property type="match status" value="1"/>
</dbReference>
<dbReference type="Pfam" id="PF12833">
    <property type="entry name" value="HTH_18"/>
    <property type="match status" value="1"/>
</dbReference>
<dbReference type="Gene3D" id="2.60.120.10">
    <property type="entry name" value="Jelly Rolls"/>
    <property type="match status" value="1"/>
</dbReference>
<name>A0ABN8HD84_9BACL</name>
<proteinExistence type="predicted"/>
<accession>A0ABN8HD84</accession>
<dbReference type="InterPro" id="IPR014710">
    <property type="entry name" value="RmlC-like_jellyroll"/>
</dbReference>
<evidence type="ECO:0000313" key="5">
    <source>
        <dbReference type="EMBL" id="CAH1231881.1"/>
    </source>
</evidence>
<dbReference type="SUPFAM" id="SSF46689">
    <property type="entry name" value="Homeodomain-like"/>
    <property type="match status" value="2"/>
</dbReference>
<dbReference type="PROSITE" id="PS00041">
    <property type="entry name" value="HTH_ARAC_FAMILY_1"/>
    <property type="match status" value="1"/>
</dbReference>
<keyword evidence="2" id="KW-0238">DNA-binding</keyword>
<dbReference type="PANTHER" id="PTHR43280:SF2">
    <property type="entry name" value="HTH-TYPE TRANSCRIPTIONAL REGULATOR EXSA"/>
    <property type="match status" value="1"/>
</dbReference>
<keyword evidence="6" id="KW-1185">Reference proteome</keyword>
<dbReference type="InterPro" id="IPR003313">
    <property type="entry name" value="AraC-bd"/>
</dbReference>
<dbReference type="SMART" id="SM00342">
    <property type="entry name" value="HTH_ARAC"/>
    <property type="match status" value="1"/>
</dbReference>
<dbReference type="Proteomes" id="UP000838821">
    <property type="component" value="Unassembled WGS sequence"/>
</dbReference>
<feature type="domain" description="HTH araC/xylS-type" evidence="4">
    <location>
        <begin position="187"/>
        <end position="285"/>
    </location>
</feature>
<dbReference type="Pfam" id="PF02311">
    <property type="entry name" value="AraC_binding"/>
    <property type="match status" value="1"/>
</dbReference>
<organism evidence="5 6">
    <name type="scientific">Paenibacillus allorhizoplanae</name>
    <dbReference type="NCBI Taxonomy" id="2905648"/>
    <lineage>
        <taxon>Bacteria</taxon>
        <taxon>Bacillati</taxon>
        <taxon>Bacillota</taxon>
        <taxon>Bacilli</taxon>
        <taxon>Bacillales</taxon>
        <taxon>Paenibacillaceae</taxon>
        <taxon>Paenibacillus</taxon>
    </lineage>
</organism>
<dbReference type="InterPro" id="IPR037923">
    <property type="entry name" value="HTH-like"/>
</dbReference>
<dbReference type="EMBL" id="CAKMMW010000044">
    <property type="protein sequence ID" value="CAH1231881.1"/>
    <property type="molecule type" value="Genomic_DNA"/>
</dbReference>
<keyword evidence="3" id="KW-0804">Transcription</keyword>
<comment type="caution">
    <text evidence="5">The sequence shown here is derived from an EMBL/GenBank/DDBJ whole genome shotgun (WGS) entry which is preliminary data.</text>
</comment>
<dbReference type="InterPro" id="IPR018062">
    <property type="entry name" value="HTH_AraC-typ_CS"/>
</dbReference>
<evidence type="ECO:0000313" key="6">
    <source>
        <dbReference type="Proteomes" id="UP000838821"/>
    </source>
</evidence>
<sequence length="289" mass="33442">MDPIRKIFDNHDAFPMSFAHKNTKSSLSELPDHFHDWYEIVYVYRGRGTFFIDHTFYEMKQGDLFLIPGNTIHRATPDKESPVTSTAIYFSPSIVQLPSLGDDFSYLQCFEQAATLRNYKFEMRLPQSQHLELLLDVIENEYKHPTIGKRQSILIHLLQLLLTIQREMTTDIKSPKLDTLVGPIWMREIILYIDQHFCEDIGLQALSKQVSVTPAHFSRVFKQFIGMNISTYLITKRIIRAKQLLQESDASVGTIADMCGFESLPHFHAMFKRVFGITPAAARKSFRSF</sequence>
<dbReference type="PANTHER" id="PTHR43280">
    <property type="entry name" value="ARAC-FAMILY TRANSCRIPTIONAL REGULATOR"/>
    <property type="match status" value="1"/>
</dbReference>
<reference evidence="5" key="1">
    <citation type="submission" date="2022-01" db="EMBL/GenBank/DDBJ databases">
        <authorList>
            <person name="Criscuolo A."/>
        </authorList>
    </citation>
    <scope>NUCLEOTIDE SEQUENCE</scope>
    <source>
        <strain evidence="5">CIP111891</strain>
    </source>
</reference>
<protein>
    <submittedName>
        <fullName evidence="5">HTH-type transcriptional activator RhaS</fullName>
    </submittedName>
</protein>
<evidence type="ECO:0000256" key="2">
    <source>
        <dbReference type="ARBA" id="ARBA00023125"/>
    </source>
</evidence>
<dbReference type="InterPro" id="IPR009057">
    <property type="entry name" value="Homeodomain-like_sf"/>
</dbReference>
<evidence type="ECO:0000259" key="4">
    <source>
        <dbReference type="PROSITE" id="PS01124"/>
    </source>
</evidence>
<dbReference type="RefSeq" id="WP_236293350.1">
    <property type="nucleotide sequence ID" value="NZ_CAKMMW010000044.1"/>
</dbReference>
<dbReference type="InterPro" id="IPR018060">
    <property type="entry name" value="HTH_AraC"/>
</dbReference>
<dbReference type="Gene3D" id="1.10.10.60">
    <property type="entry name" value="Homeodomain-like"/>
    <property type="match status" value="2"/>
</dbReference>
<dbReference type="PROSITE" id="PS01124">
    <property type="entry name" value="HTH_ARAC_FAMILY_2"/>
    <property type="match status" value="1"/>
</dbReference>